<name>A0A1J9RXN2_9PEZI</name>
<dbReference type="AlphaFoldDB" id="A0A1J9RXN2"/>
<organism evidence="14 15">
    <name type="scientific">Diplodia corticola</name>
    <dbReference type="NCBI Taxonomy" id="236234"/>
    <lineage>
        <taxon>Eukaryota</taxon>
        <taxon>Fungi</taxon>
        <taxon>Dikarya</taxon>
        <taxon>Ascomycota</taxon>
        <taxon>Pezizomycotina</taxon>
        <taxon>Dothideomycetes</taxon>
        <taxon>Dothideomycetes incertae sedis</taxon>
        <taxon>Botryosphaeriales</taxon>
        <taxon>Botryosphaeriaceae</taxon>
        <taxon>Diplodia</taxon>
    </lineage>
</organism>
<comment type="similarity">
    <text evidence="3 13">Belongs to the eukaryotic PMM family.</text>
</comment>
<feature type="binding site" evidence="11">
    <location>
        <position position="178"/>
    </location>
    <ligand>
        <name>alpha-D-mannose 1-phosphate</name>
        <dbReference type="ChEBI" id="CHEBI:58409"/>
    </ligand>
</feature>
<dbReference type="STRING" id="236234.A0A1J9RXN2"/>
<dbReference type="EMBL" id="MNUE01000033">
    <property type="protein sequence ID" value="OJD33103.1"/>
    <property type="molecule type" value="Genomic_DNA"/>
</dbReference>
<evidence type="ECO:0000256" key="11">
    <source>
        <dbReference type="PIRSR" id="PIRSR605002-2"/>
    </source>
</evidence>
<evidence type="ECO:0000256" key="1">
    <source>
        <dbReference type="ARBA" id="ARBA00004496"/>
    </source>
</evidence>
<keyword evidence="6 13" id="KW-0963">Cytoplasm</keyword>
<dbReference type="GO" id="GO:0006487">
    <property type="term" value="P:protein N-linked glycosylation"/>
    <property type="evidence" value="ECO:0007669"/>
    <property type="project" value="TreeGrafter"/>
</dbReference>
<feature type="binding site" evidence="11">
    <location>
        <position position="180"/>
    </location>
    <ligand>
        <name>alpha-D-mannose 1-phosphate</name>
        <dbReference type="ChEBI" id="CHEBI:58409"/>
    </ligand>
</feature>
<evidence type="ECO:0000256" key="10">
    <source>
        <dbReference type="PIRSR" id="PIRSR605002-1"/>
    </source>
</evidence>
<sequence>MVSLIAFDLDGTLAESKQPLKDSMGEALASLLSVAHVAVISGGDWPQFEKQVASRLPPHADLSKLWLLPTTGTKLYTYDAPSSAWRPVYAELFSPEERADIVAAFEASLDATGFQPEQTWGPRIEDRGSQITFSALGQHAPVKAKEVWDPDFKKRHVIRADLQTRLPGLSINMGGATSIDVTRKGVDKAYGLRKLSEASGIALERFVFVGDAIFPGGNDYPAKEMGLETVRVRDPEGTLAAIAAVVACLRVRKSEGI</sequence>
<keyword evidence="9 13" id="KW-0413">Isomerase</keyword>
<protein>
    <recommendedName>
        <fullName evidence="5 13">Phosphomannomutase</fullName>
        <ecNumber evidence="5 13">5.4.2.8</ecNumber>
    </recommendedName>
</protein>
<dbReference type="OrthoDB" id="3342868at2759"/>
<dbReference type="InterPro" id="IPR005002">
    <property type="entry name" value="PMM"/>
</dbReference>
<dbReference type="GO" id="GO:0005829">
    <property type="term" value="C:cytosol"/>
    <property type="evidence" value="ECO:0007669"/>
    <property type="project" value="TreeGrafter"/>
</dbReference>
<dbReference type="SFLD" id="SFLDG01140">
    <property type="entry name" value="C2.B:_Phosphomannomutase_and_P"/>
    <property type="match status" value="1"/>
</dbReference>
<comment type="catalytic activity">
    <reaction evidence="13">
        <text>alpha-D-mannose 1-phosphate = D-mannose 6-phosphate</text>
        <dbReference type="Rhea" id="RHEA:11140"/>
        <dbReference type="ChEBI" id="CHEBI:58409"/>
        <dbReference type="ChEBI" id="CHEBI:58735"/>
        <dbReference type="EC" id="5.4.2.8"/>
    </reaction>
</comment>
<comment type="function">
    <text evidence="13">Involved in the synthesis of the GDP-mannose and dolichol-phosphate-mannose required for a number of critical mannosyl transfer reactions.</text>
</comment>
<comment type="subunit">
    <text evidence="4 13">Homodimer.</text>
</comment>
<evidence type="ECO:0000256" key="9">
    <source>
        <dbReference type="ARBA" id="ARBA00023235"/>
    </source>
</evidence>
<dbReference type="InterPro" id="IPR006379">
    <property type="entry name" value="HAD-SF_hydro_IIB"/>
</dbReference>
<reference evidence="14 15" key="1">
    <citation type="submission" date="2016-10" db="EMBL/GenBank/DDBJ databases">
        <title>Proteomics and genomics reveal pathogen-plant mechanisms compatible with a hemibiotrophic lifestyle of Diplodia corticola.</title>
        <authorList>
            <person name="Fernandes I."/>
            <person name="De Jonge R."/>
            <person name="Van De Peer Y."/>
            <person name="Devreese B."/>
            <person name="Alves A."/>
            <person name="Esteves A.C."/>
        </authorList>
    </citation>
    <scope>NUCLEOTIDE SEQUENCE [LARGE SCALE GENOMIC DNA]</scope>
    <source>
        <strain evidence="14 15">CBS 112549</strain>
    </source>
</reference>
<dbReference type="GeneID" id="31014758"/>
<dbReference type="Gene3D" id="3.40.50.1000">
    <property type="entry name" value="HAD superfamily/HAD-like"/>
    <property type="match status" value="1"/>
</dbReference>
<keyword evidence="7 12" id="KW-0479">Metal-binding</keyword>
<dbReference type="Proteomes" id="UP000183809">
    <property type="component" value="Unassembled WGS sequence"/>
</dbReference>
<feature type="binding site" evidence="12">
    <location>
        <position position="10"/>
    </location>
    <ligand>
        <name>Mg(2+)</name>
        <dbReference type="ChEBI" id="CHEBI:18420"/>
        <label>1</label>
    </ligand>
</feature>
<comment type="subcellular location">
    <subcellularLocation>
        <location evidence="1 13">Cytoplasm</location>
    </subcellularLocation>
</comment>
<feature type="active site" description="Proton donor/acceptor" evidence="10">
    <location>
        <position position="10"/>
    </location>
</feature>
<feature type="binding site" evidence="12">
    <location>
        <position position="8"/>
    </location>
    <ligand>
        <name>Mg(2+)</name>
        <dbReference type="ChEBI" id="CHEBI:18420"/>
        <label>1</label>
    </ligand>
</feature>
<dbReference type="NCBIfam" id="TIGR01484">
    <property type="entry name" value="HAD-SF-IIB"/>
    <property type="match status" value="1"/>
</dbReference>
<accession>A0A1J9RXN2</accession>
<evidence type="ECO:0000313" key="14">
    <source>
        <dbReference type="EMBL" id="OJD33103.1"/>
    </source>
</evidence>
<evidence type="ECO:0000256" key="13">
    <source>
        <dbReference type="RuleBase" id="RU361118"/>
    </source>
</evidence>
<dbReference type="GO" id="GO:0009298">
    <property type="term" value="P:GDP-mannose biosynthetic process"/>
    <property type="evidence" value="ECO:0007669"/>
    <property type="project" value="UniProtKB-UniPathway"/>
</dbReference>
<evidence type="ECO:0000256" key="12">
    <source>
        <dbReference type="PIRSR" id="PIRSR605002-3"/>
    </source>
</evidence>
<evidence type="ECO:0000313" key="15">
    <source>
        <dbReference type="Proteomes" id="UP000183809"/>
    </source>
</evidence>
<dbReference type="InterPro" id="IPR023214">
    <property type="entry name" value="HAD_sf"/>
</dbReference>
<keyword evidence="15" id="KW-1185">Reference proteome</keyword>
<evidence type="ECO:0000256" key="6">
    <source>
        <dbReference type="ARBA" id="ARBA00022490"/>
    </source>
</evidence>
<dbReference type="SFLD" id="SFLDG01143">
    <property type="entry name" value="C2.B.3:_Phosphomannomutase_Lik"/>
    <property type="match status" value="1"/>
</dbReference>
<evidence type="ECO:0000256" key="3">
    <source>
        <dbReference type="ARBA" id="ARBA00009736"/>
    </source>
</evidence>
<dbReference type="GO" id="GO:0004615">
    <property type="term" value="F:phosphomannomutase activity"/>
    <property type="evidence" value="ECO:0007669"/>
    <property type="project" value="UniProtKB-EC"/>
</dbReference>
<dbReference type="InterPro" id="IPR043169">
    <property type="entry name" value="PMM_cap"/>
</dbReference>
<dbReference type="UniPathway" id="UPA00126">
    <property type="reaction ID" value="UER00424"/>
</dbReference>
<keyword evidence="8 12" id="KW-0460">Magnesium</keyword>
<dbReference type="Gene3D" id="3.30.1240.20">
    <property type="match status" value="1"/>
</dbReference>
<feature type="active site" description="Nucleophile" evidence="10">
    <location>
        <position position="8"/>
    </location>
</feature>
<gene>
    <name evidence="14" type="ORF">BKCO1_33000100</name>
</gene>
<dbReference type="InterPro" id="IPR036412">
    <property type="entry name" value="HAD-like_sf"/>
</dbReference>
<dbReference type="GO" id="GO:0046872">
    <property type="term" value="F:metal ion binding"/>
    <property type="evidence" value="ECO:0007669"/>
    <property type="project" value="UniProtKB-KW"/>
</dbReference>
<evidence type="ECO:0000256" key="7">
    <source>
        <dbReference type="ARBA" id="ARBA00022723"/>
    </source>
</evidence>
<comment type="cofactor">
    <cofactor evidence="12">
        <name>Mg(2+)</name>
        <dbReference type="ChEBI" id="CHEBI:18420"/>
    </cofactor>
</comment>
<proteinExistence type="inferred from homology"/>
<dbReference type="SUPFAM" id="SSF56784">
    <property type="entry name" value="HAD-like"/>
    <property type="match status" value="1"/>
</dbReference>
<feature type="binding site" evidence="11">
    <location>
        <position position="127"/>
    </location>
    <ligand>
        <name>alpha-D-mannose 1-phosphate</name>
        <dbReference type="ChEBI" id="CHEBI:58409"/>
    </ligand>
</feature>
<feature type="binding site" evidence="12">
    <location>
        <position position="211"/>
    </location>
    <ligand>
        <name>Mg(2+)</name>
        <dbReference type="ChEBI" id="CHEBI:18420"/>
        <label>1</label>
    </ligand>
</feature>
<dbReference type="Pfam" id="PF03332">
    <property type="entry name" value="PMM"/>
    <property type="match status" value="1"/>
</dbReference>
<comment type="pathway">
    <text evidence="2 13">Nucleotide-sugar biosynthesis; GDP-alpha-D-mannose biosynthesis; alpha-D-mannose 1-phosphate from D-fructose 6-phosphate: step 2/2.</text>
</comment>
<dbReference type="RefSeq" id="XP_020129363.1">
    <property type="nucleotide sequence ID" value="XM_020274497.1"/>
</dbReference>
<dbReference type="EC" id="5.4.2.8" evidence="5 13"/>
<dbReference type="PANTHER" id="PTHR10466">
    <property type="entry name" value="PHOSPHOMANNOMUTASE"/>
    <property type="match status" value="1"/>
</dbReference>
<evidence type="ECO:0000256" key="5">
    <source>
        <dbReference type="ARBA" id="ARBA00012730"/>
    </source>
</evidence>
<evidence type="ECO:0000256" key="4">
    <source>
        <dbReference type="ARBA" id="ARBA00011738"/>
    </source>
</evidence>
<evidence type="ECO:0000256" key="2">
    <source>
        <dbReference type="ARBA" id="ARBA00004699"/>
    </source>
</evidence>
<dbReference type="PANTHER" id="PTHR10466:SF0">
    <property type="entry name" value="PHOSPHOMANNOMUTASE"/>
    <property type="match status" value="1"/>
</dbReference>
<dbReference type="GO" id="GO:0006013">
    <property type="term" value="P:mannose metabolic process"/>
    <property type="evidence" value="ECO:0007669"/>
    <property type="project" value="TreeGrafter"/>
</dbReference>
<dbReference type="SFLD" id="SFLDS00003">
    <property type="entry name" value="Haloacid_Dehalogenase"/>
    <property type="match status" value="1"/>
</dbReference>
<comment type="caution">
    <text evidence="14">The sequence shown here is derived from an EMBL/GenBank/DDBJ whole genome shotgun (WGS) entry which is preliminary data.</text>
</comment>
<evidence type="ECO:0000256" key="8">
    <source>
        <dbReference type="ARBA" id="ARBA00022842"/>
    </source>
</evidence>